<feature type="region of interest" description="Disordered" evidence="1">
    <location>
        <begin position="73"/>
        <end position="134"/>
    </location>
</feature>
<gene>
    <name evidence="2" type="ORF">THAOC_07335</name>
</gene>
<evidence type="ECO:0000313" key="2">
    <source>
        <dbReference type="EMBL" id="EJK71244.1"/>
    </source>
</evidence>
<sequence>MVALENGKFVLRRRNPRAVESWLRRPGVRRMALLTVLFACTQLFNGTDLLKSSRSADDLLLLEVAEEANVKPAVFGIEGSTGVPANESRQPDKVEDDAATNVSANGNGNSTTDSDEHPTNDSEVSPKDDDDGAN</sequence>
<proteinExistence type="predicted"/>
<organism evidence="2 3">
    <name type="scientific">Thalassiosira oceanica</name>
    <name type="common">Marine diatom</name>
    <dbReference type="NCBI Taxonomy" id="159749"/>
    <lineage>
        <taxon>Eukaryota</taxon>
        <taxon>Sar</taxon>
        <taxon>Stramenopiles</taxon>
        <taxon>Ochrophyta</taxon>
        <taxon>Bacillariophyta</taxon>
        <taxon>Coscinodiscophyceae</taxon>
        <taxon>Thalassiosirophycidae</taxon>
        <taxon>Thalassiosirales</taxon>
        <taxon>Thalassiosiraceae</taxon>
        <taxon>Thalassiosira</taxon>
    </lineage>
</organism>
<dbReference type="EMBL" id="AGNL01007474">
    <property type="protein sequence ID" value="EJK71244.1"/>
    <property type="molecule type" value="Genomic_DNA"/>
</dbReference>
<keyword evidence="3" id="KW-1185">Reference proteome</keyword>
<feature type="compositionally biased region" description="Polar residues" evidence="1">
    <location>
        <begin position="100"/>
        <end position="112"/>
    </location>
</feature>
<name>K0T276_THAOC</name>
<accession>K0T276</accession>
<dbReference type="Proteomes" id="UP000266841">
    <property type="component" value="Unassembled WGS sequence"/>
</dbReference>
<protein>
    <submittedName>
        <fullName evidence="2">Uncharacterized protein</fullName>
    </submittedName>
</protein>
<reference evidence="2 3" key="1">
    <citation type="journal article" date="2012" name="Genome Biol.">
        <title>Genome and low-iron response of an oceanic diatom adapted to chronic iron limitation.</title>
        <authorList>
            <person name="Lommer M."/>
            <person name="Specht M."/>
            <person name="Roy A.S."/>
            <person name="Kraemer L."/>
            <person name="Andreson R."/>
            <person name="Gutowska M.A."/>
            <person name="Wolf J."/>
            <person name="Bergner S.V."/>
            <person name="Schilhabel M.B."/>
            <person name="Klostermeier U.C."/>
            <person name="Beiko R.G."/>
            <person name="Rosenstiel P."/>
            <person name="Hippler M."/>
            <person name="Laroche J."/>
        </authorList>
    </citation>
    <scope>NUCLEOTIDE SEQUENCE [LARGE SCALE GENOMIC DNA]</scope>
    <source>
        <strain evidence="2 3">CCMP1005</strain>
    </source>
</reference>
<evidence type="ECO:0000256" key="1">
    <source>
        <dbReference type="SAM" id="MobiDB-lite"/>
    </source>
</evidence>
<comment type="caution">
    <text evidence="2">The sequence shown here is derived from an EMBL/GenBank/DDBJ whole genome shotgun (WGS) entry which is preliminary data.</text>
</comment>
<feature type="compositionally biased region" description="Basic and acidic residues" evidence="1">
    <location>
        <begin position="114"/>
        <end position="127"/>
    </location>
</feature>
<dbReference type="AlphaFoldDB" id="K0T276"/>
<evidence type="ECO:0000313" key="3">
    <source>
        <dbReference type="Proteomes" id="UP000266841"/>
    </source>
</evidence>